<dbReference type="EMBL" id="JARPUR010000002">
    <property type="protein sequence ID" value="KAK4881534.1"/>
    <property type="molecule type" value="Genomic_DNA"/>
</dbReference>
<evidence type="ECO:0000313" key="2">
    <source>
        <dbReference type="EMBL" id="KAK4881534.1"/>
    </source>
</evidence>
<dbReference type="PANTHER" id="PTHR46791">
    <property type="entry name" value="EXPRESSED PROTEIN"/>
    <property type="match status" value="1"/>
</dbReference>
<dbReference type="InterPro" id="IPR058913">
    <property type="entry name" value="Integrase_dom_put"/>
</dbReference>
<reference evidence="3" key="1">
    <citation type="submission" date="2023-01" db="EMBL/GenBank/DDBJ databases">
        <title>Key to firefly adult light organ development and bioluminescence: homeobox transcription factors regulate luciferase expression and transportation to peroxisome.</title>
        <authorList>
            <person name="Fu X."/>
        </authorList>
    </citation>
    <scope>NUCLEOTIDE SEQUENCE [LARGE SCALE GENOMIC DNA]</scope>
</reference>
<dbReference type="AlphaFoldDB" id="A0AAN7SI73"/>
<dbReference type="PANTHER" id="PTHR46791:SF4">
    <property type="match status" value="1"/>
</dbReference>
<gene>
    <name evidence="2" type="ORF">RN001_004853</name>
</gene>
<accession>A0AAN7SI73</accession>
<organism evidence="2 3">
    <name type="scientific">Aquatica leii</name>
    <dbReference type="NCBI Taxonomy" id="1421715"/>
    <lineage>
        <taxon>Eukaryota</taxon>
        <taxon>Metazoa</taxon>
        <taxon>Ecdysozoa</taxon>
        <taxon>Arthropoda</taxon>
        <taxon>Hexapoda</taxon>
        <taxon>Insecta</taxon>
        <taxon>Pterygota</taxon>
        <taxon>Neoptera</taxon>
        <taxon>Endopterygota</taxon>
        <taxon>Coleoptera</taxon>
        <taxon>Polyphaga</taxon>
        <taxon>Elateriformia</taxon>
        <taxon>Elateroidea</taxon>
        <taxon>Lampyridae</taxon>
        <taxon>Luciolinae</taxon>
        <taxon>Aquatica</taxon>
    </lineage>
</organism>
<proteinExistence type="predicted"/>
<sequence>MNITEYFEELLFDYDRCYGIQFHLDVRLVEKNLVTLKNHYISRVLKIFRRSLFRYRERFNLKKQLITDKQLRASIQDIVNLTPTADKVFYVFSQDSNHKLVTFRFVYIYYSRMIIYLACKPNNNSDTVLSLFENGTAKCCLVNFITGKNVHNQRIERFWAEVNRVVTKPFKQLLLFMEVQNLLDEHNEIDLFCLHYVYLPKIEGSLTEFAGDSQSPLQLWNLSYVESFHYLLNEDPNYLQNEELYGVDEHGPTLETENNVVISAFNIALIPEEHAEIQNAVPN</sequence>
<protein>
    <recommendedName>
        <fullName evidence="1">Integrase core domain-containing protein</fullName>
    </recommendedName>
</protein>
<comment type="caution">
    <text evidence="2">The sequence shown here is derived from an EMBL/GenBank/DDBJ whole genome shotgun (WGS) entry which is preliminary data.</text>
</comment>
<evidence type="ECO:0000313" key="3">
    <source>
        <dbReference type="Proteomes" id="UP001353858"/>
    </source>
</evidence>
<dbReference type="Proteomes" id="UP001353858">
    <property type="component" value="Unassembled WGS sequence"/>
</dbReference>
<feature type="domain" description="Integrase core" evidence="1">
    <location>
        <begin position="143"/>
        <end position="210"/>
    </location>
</feature>
<evidence type="ECO:0000259" key="1">
    <source>
        <dbReference type="Pfam" id="PF24764"/>
    </source>
</evidence>
<dbReference type="Pfam" id="PF24764">
    <property type="entry name" value="rva_4"/>
    <property type="match status" value="1"/>
</dbReference>
<name>A0AAN7SI73_9COLE</name>
<keyword evidence="3" id="KW-1185">Reference proteome</keyword>